<dbReference type="KEGG" id="nhe:NECHADRAFT_47832"/>
<protein>
    <recommendedName>
        <fullName evidence="6">Peptidase S9 prolyl oligopeptidase catalytic domain-containing protein</fullName>
    </recommendedName>
</protein>
<proteinExistence type="predicted"/>
<feature type="domain" description="BD-FAE-like" evidence="3">
    <location>
        <begin position="26"/>
        <end position="144"/>
    </location>
</feature>
<keyword evidence="1" id="KW-0378">Hydrolase</keyword>
<dbReference type="GO" id="GO:0006508">
    <property type="term" value="P:proteolysis"/>
    <property type="evidence" value="ECO:0007669"/>
    <property type="project" value="InterPro"/>
</dbReference>
<dbReference type="OrthoDB" id="19653at2759"/>
<dbReference type="InterPro" id="IPR001375">
    <property type="entry name" value="Peptidase_S9_cat"/>
</dbReference>
<organism evidence="4 5">
    <name type="scientific">Fusarium vanettenii (strain ATCC MYA-4622 / CBS 123669 / FGSC 9596 / NRRL 45880 / 77-13-4)</name>
    <name type="common">Fusarium solani subsp. pisi</name>
    <dbReference type="NCBI Taxonomy" id="660122"/>
    <lineage>
        <taxon>Eukaryota</taxon>
        <taxon>Fungi</taxon>
        <taxon>Dikarya</taxon>
        <taxon>Ascomycota</taxon>
        <taxon>Pezizomycotina</taxon>
        <taxon>Sordariomycetes</taxon>
        <taxon>Hypocreomycetidae</taxon>
        <taxon>Hypocreales</taxon>
        <taxon>Nectriaceae</taxon>
        <taxon>Fusarium</taxon>
        <taxon>Fusarium solani species complex</taxon>
        <taxon>Fusarium vanettenii</taxon>
    </lineage>
</organism>
<evidence type="ECO:0000259" key="3">
    <source>
        <dbReference type="Pfam" id="PF20434"/>
    </source>
</evidence>
<dbReference type="InterPro" id="IPR029058">
    <property type="entry name" value="AB_hydrolase_fold"/>
</dbReference>
<dbReference type="SUPFAM" id="SSF53474">
    <property type="entry name" value="alpha/beta-Hydrolases"/>
    <property type="match status" value="1"/>
</dbReference>
<dbReference type="EMBL" id="GG698904">
    <property type="protein sequence ID" value="EEU42921.1"/>
    <property type="molecule type" value="Genomic_DNA"/>
</dbReference>
<evidence type="ECO:0000313" key="4">
    <source>
        <dbReference type="EMBL" id="EEU42921.1"/>
    </source>
</evidence>
<evidence type="ECO:0000256" key="1">
    <source>
        <dbReference type="ARBA" id="ARBA00022801"/>
    </source>
</evidence>
<dbReference type="InterPro" id="IPR049492">
    <property type="entry name" value="BD-FAE-like_dom"/>
</dbReference>
<evidence type="ECO:0000313" key="5">
    <source>
        <dbReference type="Proteomes" id="UP000005206"/>
    </source>
</evidence>
<dbReference type="VEuPathDB" id="FungiDB:NECHADRAFT_47832"/>
<dbReference type="HOGENOM" id="CLU_012494_9_0_1"/>
<keyword evidence="5" id="KW-1185">Reference proteome</keyword>
<dbReference type="ESTHER" id="nech7-c7z073">
    <property type="family name" value="BD-FAE"/>
</dbReference>
<dbReference type="Pfam" id="PF20434">
    <property type="entry name" value="BD-FAE"/>
    <property type="match status" value="1"/>
</dbReference>
<evidence type="ECO:0000259" key="2">
    <source>
        <dbReference type="Pfam" id="PF00326"/>
    </source>
</evidence>
<gene>
    <name evidence="4" type="ORF">NECHADRAFT_47832</name>
</gene>
<dbReference type="Gene3D" id="3.40.50.1820">
    <property type="entry name" value="alpha/beta hydrolase"/>
    <property type="match status" value="1"/>
</dbReference>
<dbReference type="GO" id="GO:0008236">
    <property type="term" value="F:serine-type peptidase activity"/>
    <property type="evidence" value="ECO:0007669"/>
    <property type="project" value="InterPro"/>
</dbReference>
<dbReference type="PANTHER" id="PTHR48081">
    <property type="entry name" value="AB HYDROLASE SUPERFAMILY PROTEIN C4A8.06C"/>
    <property type="match status" value="1"/>
</dbReference>
<dbReference type="eggNOG" id="ENOG502S3DF">
    <property type="taxonomic scope" value="Eukaryota"/>
</dbReference>
<evidence type="ECO:0008006" key="6">
    <source>
        <dbReference type="Google" id="ProtNLM"/>
    </source>
</evidence>
<dbReference type="Pfam" id="PF00326">
    <property type="entry name" value="Peptidase_S9"/>
    <property type="match status" value="1"/>
</dbReference>
<name>C7Z073_FUSV7</name>
<accession>C7Z073</accession>
<reference evidence="4 5" key="1">
    <citation type="journal article" date="2009" name="PLoS Genet.">
        <title>The genome of Nectria haematococca: contribution of supernumerary chromosomes to gene expansion.</title>
        <authorList>
            <person name="Coleman J.J."/>
            <person name="Rounsley S.D."/>
            <person name="Rodriguez-Carres M."/>
            <person name="Kuo A."/>
            <person name="Wasmann C.C."/>
            <person name="Grimwood J."/>
            <person name="Schmutz J."/>
            <person name="Taga M."/>
            <person name="White G.J."/>
            <person name="Zhou S."/>
            <person name="Schwartz D.C."/>
            <person name="Freitag M."/>
            <person name="Ma L.J."/>
            <person name="Danchin E.G."/>
            <person name="Henrissat B."/>
            <person name="Coutinho P.M."/>
            <person name="Nelson D.R."/>
            <person name="Straney D."/>
            <person name="Napoli C.A."/>
            <person name="Barker B.M."/>
            <person name="Gribskov M."/>
            <person name="Rep M."/>
            <person name="Kroken S."/>
            <person name="Molnar I."/>
            <person name="Rensing C."/>
            <person name="Kennell J.C."/>
            <person name="Zamora J."/>
            <person name="Farman M.L."/>
            <person name="Selker E.U."/>
            <person name="Salamov A."/>
            <person name="Shapiro H."/>
            <person name="Pangilinan J."/>
            <person name="Lindquist E."/>
            <person name="Lamers C."/>
            <person name="Grigoriev I.V."/>
            <person name="Geiser D.M."/>
            <person name="Covert S.F."/>
            <person name="Temporini E."/>
            <person name="Vanetten H.D."/>
        </authorList>
    </citation>
    <scope>NUCLEOTIDE SEQUENCE [LARGE SCALE GENOMIC DNA]</scope>
    <source>
        <strain evidence="5">ATCC MYA-4622 / CBS 123669 / FGSC 9596 / NRRL 45880 / 77-13-4</strain>
    </source>
</reference>
<dbReference type="OMA" id="DHTFAMG"/>
<dbReference type="InterPro" id="IPR050300">
    <property type="entry name" value="GDXG_lipolytic_enzyme"/>
</dbReference>
<dbReference type="RefSeq" id="XP_003048634.1">
    <property type="nucleotide sequence ID" value="XM_003048588.1"/>
</dbReference>
<feature type="domain" description="Peptidase S9 prolyl oligopeptidase catalytic" evidence="2">
    <location>
        <begin position="239"/>
        <end position="320"/>
    </location>
</feature>
<dbReference type="AlphaFoldDB" id="C7Z073"/>
<dbReference type="Proteomes" id="UP000005206">
    <property type="component" value="Chromosome 8"/>
</dbReference>
<dbReference type="GeneID" id="9667526"/>
<sequence>MSHESDRREPIRLVYKTVDEQDIDVDVYLPPSTVPPSTKGFPVLINIHGGAFILGSSAMVNQDQVQDCLNRSWVVLAPNHRLCPQVNILEGPIQDCRDLLSWICRGELQAQVSRQLNGTFLINQDKVFAFGTSSGGTLACCLGFGVPRPVAGIFNMYGPCNFSDPYWTSKLPHIAALIPDTVTEEFISQIFDTPTVPITGGTSLEGQTGAPNLSDPRVAFTLTQIANGTLLDCIFPSKKWEEIDPVENIGDSFPPMYIAHGTNDVVVPIDMSRALYQELISKGIKCGMVEVPDEGHTFAGTMKVGSRTWELHRQGFDFLEGLI</sequence>
<dbReference type="PANTHER" id="PTHR48081:SF3">
    <property type="entry name" value="ALPHA_BETA HYDROLASE FOLD-3 DOMAIN-CONTAINING PROTEIN"/>
    <property type="match status" value="1"/>
</dbReference>
<dbReference type="InParanoid" id="C7Z073"/>